<feature type="domain" description="CBM1" evidence="4">
    <location>
        <begin position="23"/>
        <end position="41"/>
    </location>
</feature>
<name>A0A166BMF5_9AGAM</name>
<dbReference type="Proteomes" id="UP000076532">
    <property type="component" value="Unassembled WGS sequence"/>
</dbReference>
<dbReference type="AlphaFoldDB" id="A0A166BMF5"/>
<dbReference type="GO" id="GO:0005975">
    <property type="term" value="P:carbohydrate metabolic process"/>
    <property type="evidence" value="ECO:0007669"/>
    <property type="project" value="InterPro"/>
</dbReference>
<evidence type="ECO:0000256" key="2">
    <source>
        <dbReference type="SAM" id="MobiDB-lite"/>
    </source>
</evidence>
<accession>A0A166BMF5</accession>
<evidence type="ECO:0000313" key="5">
    <source>
        <dbReference type="EMBL" id="KZP12794.1"/>
    </source>
</evidence>
<reference evidence="5 6" key="1">
    <citation type="journal article" date="2016" name="Mol. Biol. Evol.">
        <title>Comparative Genomics of Early-Diverging Mushroom-Forming Fungi Provides Insights into the Origins of Lignocellulose Decay Capabilities.</title>
        <authorList>
            <person name="Nagy L.G."/>
            <person name="Riley R."/>
            <person name="Tritt A."/>
            <person name="Adam C."/>
            <person name="Daum C."/>
            <person name="Floudas D."/>
            <person name="Sun H."/>
            <person name="Yadav J.S."/>
            <person name="Pangilinan J."/>
            <person name="Larsson K.H."/>
            <person name="Matsuura K."/>
            <person name="Barry K."/>
            <person name="Labutti K."/>
            <person name="Kuo R."/>
            <person name="Ohm R.A."/>
            <person name="Bhattacharya S.S."/>
            <person name="Shirouzu T."/>
            <person name="Yoshinaga Y."/>
            <person name="Martin F.M."/>
            <person name="Grigoriev I.V."/>
            <person name="Hibbett D.S."/>
        </authorList>
    </citation>
    <scope>NUCLEOTIDE SEQUENCE [LARGE SCALE GENOMIC DNA]</scope>
    <source>
        <strain evidence="5 6">CBS 109695</strain>
    </source>
</reference>
<feature type="signal peptide" evidence="3">
    <location>
        <begin position="1"/>
        <end position="18"/>
    </location>
</feature>
<dbReference type="Pfam" id="PF00734">
    <property type="entry name" value="CBM_1"/>
    <property type="match status" value="1"/>
</dbReference>
<keyword evidence="1 3" id="KW-0732">Signal</keyword>
<dbReference type="InterPro" id="IPR000254">
    <property type="entry name" value="CBD"/>
</dbReference>
<dbReference type="SUPFAM" id="SSF57180">
    <property type="entry name" value="Cellulose-binding domain"/>
    <property type="match status" value="1"/>
</dbReference>
<gene>
    <name evidence="5" type="ORF">FIBSPDRAFT_897920</name>
</gene>
<evidence type="ECO:0000256" key="1">
    <source>
        <dbReference type="ARBA" id="ARBA00022729"/>
    </source>
</evidence>
<evidence type="ECO:0000259" key="4">
    <source>
        <dbReference type="Pfam" id="PF00734"/>
    </source>
</evidence>
<evidence type="ECO:0000313" key="6">
    <source>
        <dbReference type="Proteomes" id="UP000076532"/>
    </source>
</evidence>
<sequence>MLWFAALTTLALAHPVLAQSAGWGQCGGIGWTGPLTCVNGWITPNACPTQQHRAQWHPAQPPPPASYRLPRWAGIGEAVAVKWRQSMSTGEDRGVGRHVHERKQRETALANSKHLPSSWELGDTRDISHIATCSARPDSSAPLILPTPLLWSTCPLVDHLKYVQRVADCIFIPTGSPVIDSLSTSFPNHICWWWGLRHSGRCHEKTIYLLEGSRGLPMRCWEDLFEWQCINQTLQSSASGLATATMYPALSMSMSQTLPAVSVWTNIADPDSSYAGWRCLLRHLCFSNSTWVSMPETKDFTVITAMPRQAATFRVIQRPAIAATRNQEALLSLPIYTVAHRGRAQPIAQLKKKTSPPPLGRQLRNACLYQMGDQTCIGCFAVHARPPHTPPYVPYNPLLILLQGRWWCEADSAVDVSQVEVRSDLEFGTPTNYERSPMPWPMSSWLYARQSRPEQQLSLLSHVFGPTCGLLGAGSPLAMTHVAAAARSITMARRSLDNARLLLGFGELLAGFPEDLPVIPHAQPIRGSCISPHPHIAILNIQPITYTHAYLSGFTSSCTGTAQLFWRGFNPRET</sequence>
<protein>
    <recommendedName>
        <fullName evidence="4">CBM1 domain-containing protein</fullName>
    </recommendedName>
</protein>
<organism evidence="5 6">
    <name type="scientific">Athelia psychrophila</name>
    <dbReference type="NCBI Taxonomy" id="1759441"/>
    <lineage>
        <taxon>Eukaryota</taxon>
        <taxon>Fungi</taxon>
        <taxon>Dikarya</taxon>
        <taxon>Basidiomycota</taxon>
        <taxon>Agaricomycotina</taxon>
        <taxon>Agaricomycetes</taxon>
        <taxon>Agaricomycetidae</taxon>
        <taxon>Atheliales</taxon>
        <taxon>Atheliaceae</taxon>
        <taxon>Athelia</taxon>
    </lineage>
</organism>
<feature type="chain" id="PRO_5007871262" description="CBM1 domain-containing protein" evidence="3">
    <location>
        <begin position="19"/>
        <end position="574"/>
    </location>
</feature>
<dbReference type="InterPro" id="IPR035971">
    <property type="entry name" value="CBD_sf"/>
</dbReference>
<feature type="region of interest" description="Disordered" evidence="2">
    <location>
        <begin position="90"/>
        <end position="113"/>
    </location>
</feature>
<keyword evidence="6" id="KW-1185">Reference proteome</keyword>
<dbReference type="EMBL" id="KV417642">
    <property type="protein sequence ID" value="KZP12794.1"/>
    <property type="molecule type" value="Genomic_DNA"/>
</dbReference>
<evidence type="ECO:0000256" key="3">
    <source>
        <dbReference type="SAM" id="SignalP"/>
    </source>
</evidence>
<proteinExistence type="predicted"/>
<dbReference type="GO" id="GO:0030248">
    <property type="term" value="F:cellulose binding"/>
    <property type="evidence" value="ECO:0007669"/>
    <property type="project" value="InterPro"/>
</dbReference>
<dbReference type="GO" id="GO:0005576">
    <property type="term" value="C:extracellular region"/>
    <property type="evidence" value="ECO:0007669"/>
    <property type="project" value="InterPro"/>
</dbReference>